<comment type="caution">
    <text evidence="2">The sequence shown here is derived from an EMBL/GenBank/DDBJ whole genome shotgun (WGS) entry which is preliminary data.</text>
</comment>
<feature type="signal peptide" evidence="1">
    <location>
        <begin position="1"/>
        <end position="16"/>
    </location>
</feature>
<organism evidence="2 3">
    <name type="scientific">Goodea atripinnis</name>
    <dbReference type="NCBI Taxonomy" id="208336"/>
    <lineage>
        <taxon>Eukaryota</taxon>
        <taxon>Metazoa</taxon>
        <taxon>Chordata</taxon>
        <taxon>Craniata</taxon>
        <taxon>Vertebrata</taxon>
        <taxon>Euteleostomi</taxon>
        <taxon>Actinopterygii</taxon>
        <taxon>Neopterygii</taxon>
        <taxon>Teleostei</taxon>
        <taxon>Neoteleostei</taxon>
        <taxon>Acanthomorphata</taxon>
        <taxon>Ovalentaria</taxon>
        <taxon>Atherinomorphae</taxon>
        <taxon>Cyprinodontiformes</taxon>
        <taxon>Goodeidae</taxon>
        <taxon>Goodea</taxon>
    </lineage>
</organism>
<dbReference type="Proteomes" id="UP001476798">
    <property type="component" value="Unassembled WGS sequence"/>
</dbReference>
<name>A0ABV0P5H7_9TELE</name>
<evidence type="ECO:0000256" key="1">
    <source>
        <dbReference type="SAM" id="SignalP"/>
    </source>
</evidence>
<accession>A0ABV0P5H7</accession>
<protein>
    <recommendedName>
        <fullName evidence="4">Secreted protein</fullName>
    </recommendedName>
</protein>
<reference evidence="2 3" key="1">
    <citation type="submission" date="2021-06" db="EMBL/GenBank/DDBJ databases">
        <authorList>
            <person name="Palmer J.M."/>
        </authorList>
    </citation>
    <scope>NUCLEOTIDE SEQUENCE [LARGE SCALE GENOMIC DNA]</scope>
    <source>
        <strain evidence="2 3">GA_2019</strain>
        <tissue evidence="2">Muscle</tissue>
    </source>
</reference>
<gene>
    <name evidence="2" type="ORF">GOODEAATRI_015480</name>
</gene>
<evidence type="ECO:0000313" key="3">
    <source>
        <dbReference type="Proteomes" id="UP001476798"/>
    </source>
</evidence>
<evidence type="ECO:0000313" key="2">
    <source>
        <dbReference type="EMBL" id="MEQ2178573.1"/>
    </source>
</evidence>
<dbReference type="EMBL" id="JAHRIO010061117">
    <property type="protein sequence ID" value="MEQ2178573.1"/>
    <property type="molecule type" value="Genomic_DNA"/>
</dbReference>
<sequence length="157" mass="17834">MCSLIFMCLFVTMAVPDHLWTQQGFCVCVSVFYVSAQAFLNYVCASSQQGFCVCSSVYPYWCVFVPADTVLLCFLMLEGTDDQSNSTHTCVFLFECVFSQQGFSCCNPADWRVGDRFSYHSNLYIVYSAPNTHNYALNTYKQSTLVFFCHCPLSVLF</sequence>
<feature type="chain" id="PRO_5046553422" description="Secreted protein" evidence="1">
    <location>
        <begin position="17"/>
        <end position="157"/>
    </location>
</feature>
<keyword evidence="1" id="KW-0732">Signal</keyword>
<evidence type="ECO:0008006" key="4">
    <source>
        <dbReference type="Google" id="ProtNLM"/>
    </source>
</evidence>
<proteinExistence type="predicted"/>
<keyword evidence="3" id="KW-1185">Reference proteome</keyword>